<keyword evidence="3 5" id="KW-1133">Transmembrane helix</keyword>
<dbReference type="Proteomes" id="UP001153712">
    <property type="component" value="Chromosome 2"/>
</dbReference>
<evidence type="ECO:0000256" key="3">
    <source>
        <dbReference type="ARBA" id="ARBA00022989"/>
    </source>
</evidence>
<feature type="transmembrane region" description="Helical" evidence="5">
    <location>
        <begin position="615"/>
        <end position="637"/>
    </location>
</feature>
<feature type="transmembrane region" description="Helical" evidence="5">
    <location>
        <begin position="265"/>
        <end position="286"/>
    </location>
</feature>
<dbReference type="InterPro" id="IPR006214">
    <property type="entry name" value="Bax_inhibitor_1-related"/>
</dbReference>
<dbReference type="EMBL" id="OU900095">
    <property type="protein sequence ID" value="CAG9859164.1"/>
    <property type="molecule type" value="Genomic_DNA"/>
</dbReference>
<keyword evidence="4 5" id="KW-0472">Membrane</keyword>
<reference evidence="6" key="1">
    <citation type="submission" date="2022-01" db="EMBL/GenBank/DDBJ databases">
        <authorList>
            <person name="King R."/>
        </authorList>
    </citation>
    <scope>NUCLEOTIDE SEQUENCE</scope>
</reference>
<proteinExistence type="predicted"/>
<organism evidence="6 7">
    <name type="scientific">Phyllotreta striolata</name>
    <name type="common">Striped flea beetle</name>
    <name type="synonym">Crioceris striolata</name>
    <dbReference type="NCBI Taxonomy" id="444603"/>
    <lineage>
        <taxon>Eukaryota</taxon>
        <taxon>Metazoa</taxon>
        <taxon>Ecdysozoa</taxon>
        <taxon>Arthropoda</taxon>
        <taxon>Hexapoda</taxon>
        <taxon>Insecta</taxon>
        <taxon>Pterygota</taxon>
        <taxon>Neoptera</taxon>
        <taxon>Endopterygota</taxon>
        <taxon>Coleoptera</taxon>
        <taxon>Polyphaga</taxon>
        <taxon>Cucujiformia</taxon>
        <taxon>Chrysomeloidea</taxon>
        <taxon>Chrysomelidae</taxon>
        <taxon>Galerucinae</taxon>
        <taxon>Alticini</taxon>
        <taxon>Phyllotreta</taxon>
    </lineage>
</organism>
<comment type="subcellular location">
    <subcellularLocation>
        <location evidence="1">Membrane</location>
        <topology evidence="1">Multi-pass membrane protein</topology>
    </subcellularLocation>
</comment>
<accession>A0A9N9TMJ0</accession>
<evidence type="ECO:0000256" key="2">
    <source>
        <dbReference type="ARBA" id="ARBA00022692"/>
    </source>
</evidence>
<evidence type="ECO:0000256" key="1">
    <source>
        <dbReference type="ARBA" id="ARBA00004141"/>
    </source>
</evidence>
<dbReference type="Pfam" id="PF01027">
    <property type="entry name" value="Bax1-I"/>
    <property type="match status" value="1"/>
</dbReference>
<dbReference type="AlphaFoldDB" id="A0A9N9TMJ0"/>
<name>A0A9N9TMJ0_PHYSR</name>
<dbReference type="PANTHER" id="PTHR23291">
    <property type="entry name" value="BAX INHIBITOR-RELATED"/>
    <property type="match status" value="1"/>
</dbReference>
<gene>
    <name evidence="6" type="ORF">PHYEVI_LOCUS5538</name>
</gene>
<evidence type="ECO:0000256" key="5">
    <source>
        <dbReference type="SAM" id="Phobius"/>
    </source>
</evidence>
<evidence type="ECO:0000313" key="6">
    <source>
        <dbReference type="EMBL" id="CAG9859164.1"/>
    </source>
</evidence>
<sequence length="640" mass="73277">MSTTDLFADSADSITENVPLRTKTEIIPGGITQNQEEPHTSGCSITNQNETLDFLKPAKPTEEDIEITRLYSEPTPVIDLMREDVILKSLEDLCQQLVREQETVLEKFANTYSNTTAPVLQVTNEIGIGTEIEEIPILSRYPEDPPPPYTYTNREQPPRYYEIENLPSTQIYNSSIATSQYLSATDLLDIFATRKSRNIFFSKVYLILGFETLLVYLFTQVCVSVAILERFISGHDIIVLMAIMSLLLVEFILFSEVELRKWFPFNALMLFVLNAIIAYISAYTAAKLESYAIVYATAIGSLVFFVLSVATRLNVIDIGRRSSVFLILVSLAGLFVLAMIFVRAFKSSLVFPIVRVFFIIFLFTVYILYDTNQIIRGRRIRCHNILTLNIPRGFGVMISKQLFERSSGELYFVIEENYNVIRKKLLDKSKKRLNTWSGESENVKEKPISEFFGAINLDDSLEELNKKLMKEKEQVLIEYGKDHFERELYSYLYIDPLCPAPYNDSDSEDKKIPAQRIFAYPVQTAATFAENGDERFESWFDEQKKRNRFISKVFSILFIQLLFTASFIFLAITNGAVKEFIQEQFALIVASLAIETTVQMVIGKGRYVLSPKEHVFAALTLYTCIIDIFRILLQILANRS</sequence>
<feature type="transmembrane region" description="Helical" evidence="5">
    <location>
        <begin position="349"/>
        <end position="369"/>
    </location>
</feature>
<dbReference type="GO" id="GO:0016020">
    <property type="term" value="C:membrane"/>
    <property type="evidence" value="ECO:0007669"/>
    <property type="project" value="UniProtKB-SubCell"/>
</dbReference>
<dbReference type="PANTHER" id="PTHR23291:SF47">
    <property type="entry name" value="TRANSMEMBRANE BAX INHIBITOR MOTIF CONTAINING 7"/>
    <property type="match status" value="1"/>
</dbReference>
<feature type="transmembrane region" description="Helical" evidence="5">
    <location>
        <begin position="204"/>
        <end position="228"/>
    </location>
</feature>
<protein>
    <submittedName>
        <fullName evidence="6">Uncharacterized protein</fullName>
    </submittedName>
</protein>
<evidence type="ECO:0000313" key="7">
    <source>
        <dbReference type="Proteomes" id="UP001153712"/>
    </source>
</evidence>
<feature type="transmembrane region" description="Helical" evidence="5">
    <location>
        <begin position="234"/>
        <end position="253"/>
    </location>
</feature>
<feature type="transmembrane region" description="Helical" evidence="5">
    <location>
        <begin position="584"/>
        <end position="603"/>
    </location>
</feature>
<feature type="transmembrane region" description="Helical" evidence="5">
    <location>
        <begin position="553"/>
        <end position="572"/>
    </location>
</feature>
<keyword evidence="7" id="KW-1185">Reference proteome</keyword>
<evidence type="ECO:0000256" key="4">
    <source>
        <dbReference type="ARBA" id="ARBA00023136"/>
    </source>
</evidence>
<feature type="transmembrane region" description="Helical" evidence="5">
    <location>
        <begin position="323"/>
        <end position="343"/>
    </location>
</feature>
<keyword evidence="2 5" id="KW-0812">Transmembrane</keyword>
<dbReference type="OrthoDB" id="6624577at2759"/>
<feature type="transmembrane region" description="Helical" evidence="5">
    <location>
        <begin position="292"/>
        <end position="311"/>
    </location>
</feature>